<evidence type="ECO:0000256" key="1">
    <source>
        <dbReference type="SAM" id="SignalP"/>
    </source>
</evidence>
<protein>
    <recommendedName>
        <fullName evidence="2">Ice-binding protein C-terminal domain-containing protein</fullName>
    </recommendedName>
</protein>
<name>A0AAT9FLQ7_9BACT</name>
<organism evidence="3">
    <name type="scientific">Oceaniferula spumae</name>
    <dbReference type="NCBI Taxonomy" id="2979115"/>
    <lineage>
        <taxon>Bacteria</taxon>
        <taxon>Pseudomonadati</taxon>
        <taxon>Verrucomicrobiota</taxon>
        <taxon>Verrucomicrobiia</taxon>
        <taxon>Verrucomicrobiales</taxon>
        <taxon>Verrucomicrobiaceae</taxon>
        <taxon>Oceaniferula</taxon>
    </lineage>
</organism>
<evidence type="ECO:0000259" key="2">
    <source>
        <dbReference type="Pfam" id="PF07589"/>
    </source>
</evidence>
<dbReference type="KEGG" id="osu:NT6N_19130"/>
<proteinExistence type="predicted"/>
<dbReference type="EMBL" id="AP026866">
    <property type="protein sequence ID" value="BDS06873.1"/>
    <property type="molecule type" value="Genomic_DNA"/>
</dbReference>
<accession>A0AAT9FLQ7</accession>
<dbReference type="NCBIfam" id="TIGR02595">
    <property type="entry name" value="PEP_CTERM"/>
    <property type="match status" value="1"/>
</dbReference>
<feature type="domain" description="Ice-binding protein C-terminal" evidence="2">
    <location>
        <begin position="202"/>
        <end position="224"/>
    </location>
</feature>
<evidence type="ECO:0000313" key="3">
    <source>
        <dbReference type="EMBL" id="BDS06873.1"/>
    </source>
</evidence>
<gene>
    <name evidence="3" type="ORF">NT6N_19130</name>
</gene>
<dbReference type="Pfam" id="PF07589">
    <property type="entry name" value="PEP-CTERM"/>
    <property type="match status" value="1"/>
</dbReference>
<feature type="signal peptide" evidence="1">
    <location>
        <begin position="1"/>
        <end position="22"/>
    </location>
</feature>
<dbReference type="AlphaFoldDB" id="A0AAT9FLQ7"/>
<dbReference type="InterPro" id="IPR013424">
    <property type="entry name" value="Ice-binding_C"/>
</dbReference>
<feature type="chain" id="PRO_5043580149" description="Ice-binding protein C-terminal domain-containing protein" evidence="1">
    <location>
        <begin position="23"/>
        <end position="225"/>
    </location>
</feature>
<sequence>MRTIPTIFAASALALGSASATAVMIGDITPVGGGFNNLTTSTGTITVSSPPSGFGNGNTSTVDAGTYLVSISDLTVDSLSDVVLNFSLTLTSSTAGRNIVENGFTWTIDRTADADNEGARITANEGFTFSVSNVTASSASSTEPLAATFTSFDDLDISVHANGEIASFDPATGTVTGNGAAGADSFNGSRVANLDLTFDVTAVPEPSSAALLGLGGLALILRRRK</sequence>
<keyword evidence="1" id="KW-0732">Signal</keyword>
<reference evidence="3" key="1">
    <citation type="submission" date="2024-07" db="EMBL/GenBank/DDBJ databases">
        <title>Complete genome sequence of Verrucomicrobiaceae bacterium NT6N.</title>
        <authorList>
            <person name="Huang C."/>
            <person name="Takami H."/>
            <person name="Hamasaki K."/>
        </authorList>
    </citation>
    <scope>NUCLEOTIDE SEQUENCE</scope>
    <source>
        <strain evidence="3">NT6N</strain>
    </source>
</reference>